<feature type="compositionally biased region" description="Basic residues" evidence="1">
    <location>
        <begin position="434"/>
        <end position="446"/>
    </location>
</feature>
<evidence type="ECO:0000313" key="3">
    <source>
        <dbReference type="Proteomes" id="UP000215902"/>
    </source>
</evidence>
<proteinExistence type="predicted"/>
<reference evidence="2 3" key="1">
    <citation type="submission" date="2017-06" db="EMBL/GenBank/DDBJ databases">
        <title>A platform for efficient transgenesis in Macrostomum lignano, a flatworm model organism for stem cell research.</title>
        <authorList>
            <person name="Berezikov E."/>
        </authorList>
    </citation>
    <scope>NUCLEOTIDE SEQUENCE [LARGE SCALE GENOMIC DNA]</scope>
    <source>
        <strain evidence="2">DV1</strain>
        <tissue evidence="2">Whole organism</tissue>
    </source>
</reference>
<gene>
    <name evidence="2" type="ORF">BOX15_Mlig031490g1</name>
</gene>
<dbReference type="EMBL" id="NIVC01000236">
    <property type="protein sequence ID" value="PAA87357.1"/>
    <property type="molecule type" value="Genomic_DNA"/>
</dbReference>
<dbReference type="Proteomes" id="UP000215902">
    <property type="component" value="Unassembled WGS sequence"/>
</dbReference>
<sequence>SLDARLASLAECQRRLSGFRDAQPTELPSEAELAASWSGFISAFAELSAQAGQQRTRALDSAAATIKRVAAKGRRQFQFLRAGFVQLASAWLSRANSWRERSSVLLELAVSCSLYWICCSGQRRKRRRQKQPSEVDATAATVAKRVGRLGDLWVDGLLLGGTDCPAGFEEDSDSALEFRCLLVTLLHEYVGRFAYVKGLHPAFADLFVRLVAGLPAGSPLSEHVVRCVFEHYYCQYYPLSKIRTELSSGNPARLTGADIGLALTKHGFLAHRINYASLLRQLIGYARMPGTPAPTRDLLLRLAAMAACVIEDRPPHTSWKSVQPDDFRRLLTAAETDADGDEDVENQDLETTLDAPFIDLDLCDAAEETAAATGSAATSASVNLSAAGQPAPPQDASGSVEAGRKSAKKRPKSGKEKPQTEPPNADDNQAEKKQNKKKKKCHNEAE</sequence>
<organism evidence="2 3">
    <name type="scientific">Macrostomum lignano</name>
    <dbReference type="NCBI Taxonomy" id="282301"/>
    <lineage>
        <taxon>Eukaryota</taxon>
        <taxon>Metazoa</taxon>
        <taxon>Spiralia</taxon>
        <taxon>Lophotrochozoa</taxon>
        <taxon>Platyhelminthes</taxon>
        <taxon>Rhabditophora</taxon>
        <taxon>Macrostomorpha</taxon>
        <taxon>Macrostomida</taxon>
        <taxon>Macrostomidae</taxon>
        <taxon>Macrostomum</taxon>
    </lineage>
</organism>
<protein>
    <submittedName>
        <fullName evidence="2">Uncharacterized protein</fullName>
    </submittedName>
</protein>
<keyword evidence="3" id="KW-1185">Reference proteome</keyword>
<feature type="region of interest" description="Disordered" evidence="1">
    <location>
        <begin position="383"/>
        <end position="446"/>
    </location>
</feature>
<name>A0A267GPQ9_9PLAT</name>
<evidence type="ECO:0000256" key="1">
    <source>
        <dbReference type="SAM" id="MobiDB-lite"/>
    </source>
</evidence>
<dbReference type="AlphaFoldDB" id="A0A267GPQ9"/>
<feature type="non-terminal residue" evidence="2">
    <location>
        <position position="1"/>
    </location>
</feature>
<accession>A0A267GPQ9</accession>
<comment type="caution">
    <text evidence="2">The sequence shown here is derived from an EMBL/GenBank/DDBJ whole genome shotgun (WGS) entry which is preliminary data.</text>
</comment>
<evidence type="ECO:0000313" key="2">
    <source>
        <dbReference type="EMBL" id="PAA87357.1"/>
    </source>
</evidence>